<organism evidence="10 11">
    <name type="scientific">Candidatus Thermofonsia Clade 3 bacterium</name>
    <dbReference type="NCBI Taxonomy" id="2364212"/>
    <lineage>
        <taxon>Bacteria</taxon>
        <taxon>Bacillati</taxon>
        <taxon>Chloroflexota</taxon>
        <taxon>Candidatus Thermofontia</taxon>
        <taxon>Candidatus Thermofonsia Clade 3</taxon>
    </lineage>
</organism>
<feature type="transmembrane region" description="Helical" evidence="8">
    <location>
        <begin position="7"/>
        <end position="26"/>
    </location>
</feature>
<evidence type="ECO:0000256" key="3">
    <source>
        <dbReference type="ARBA" id="ARBA00022475"/>
    </source>
</evidence>
<dbReference type="Gene3D" id="1.10.3720.10">
    <property type="entry name" value="MetI-like"/>
    <property type="match status" value="1"/>
</dbReference>
<dbReference type="Pfam" id="PF00528">
    <property type="entry name" value="BPD_transp_1"/>
    <property type="match status" value="1"/>
</dbReference>
<comment type="caution">
    <text evidence="10">The sequence shown here is derived from an EMBL/GenBank/DDBJ whole genome shotgun (WGS) entry which is preliminary data.</text>
</comment>
<dbReference type="PANTHER" id="PTHR43357:SF4">
    <property type="entry name" value="INNER MEMBRANE ABC TRANSPORTER PERMEASE PROTEIN YDCV"/>
    <property type="match status" value="1"/>
</dbReference>
<dbReference type="InterPro" id="IPR035906">
    <property type="entry name" value="MetI-like_sf"/>
</dbReference>
<feature type="transmembrane region" description="Helical" evidence="8">
    <location>
        <begin position="119"/>
        <end position="140"/>
    </location>
</feature>
<dbReference type="PROSITE" id="PS50928">
    <property type="entry name" value="ABC_TM1"/>
    <property type="match status" value="1"/>
</dbReference>
<feature type="transmembrane region" description="Helical" evidence="8">
    <location>
        <begin position="253"/>
        <end position="274"/>
    </location>
</feature>
<keyword evidence="4" id="KW-0997">Cell inner membrane</keyword>
<dbReference type="SUPFAM" id="SSF161098">
    <property type="entry name" value="MetI-like"/>
    <property type="match status" value="1"/>
</dbReference>
<proteinExistence type="inferred from homology"/>
<dbReference type="AlphaFoldDB" id="A0A2M8QBV5"/>
<accession>A0A2M8QBV5</accession>
<dbReference type="PANTHER" id="PTHR43357">
    <property type="entry name" value="INNER MEMBRANE ABC TRANSPORTER PERMEASE PROTEIN YDCV"/>
    <property type="match status" value="1"/>
</dbReference>
<keyword evidence="6 8" id="KW-1133">Transmembrane helix</keyword>
<evidence type="ECO:0000256" key="7">
    <source>
        <dbReference type="ARBA" id="ARBA00023136"/>
    </source>
</evidence>
<comment type="similarity">
    <text evidence="8">Belongs to the binding-protein-dependent transport system permease family.</text>
</comment>
<keyword evidence="2 8" id="KW-0813">Transport</keyword>
<evidence type="ECO:0000256" key="1">
    <source>
        <dbReference type="ARBA" id="ARBA00004429"/>
    </source>
</evidence>
<evidence type="ECO:0000256" key="5">
    <source>
        <dbReference type="ARBA" id="ARBA00022692"/>
    </source>
</evidence>
<reference evidence="10 11" key="1">
    <citation type="submission" date="2017-11" db="EMBL/GenBank/DDBJ databases">
        <title>Evolution of Phototrophy in the Chloroflexi Phylum Driven by Horizontal Gene Transfer.</title>
        <authorList>
            <person name="Ward L.M."/>
            <person name="Hemp J."/>
            <person name="Shih P.M."/>
            <person name="Mcglynn S.E."/>
            <person name="Fischer W."/>
        </authorList>
    </citation>
    <scope>NUCLEOTIDE SEQUENCE [LARGE SCALE GENOMIC DNA]</scope>
    <source>
        <strain evidence="10">JP3_7</strain>
    </source>
</reference>
<dbReference type="GO" id="GO:0055085">
    <property type="term" value="P:transmembrane transport"/>
    <property type="evidence" value="ECO:0007669"/>
    <property type="project" value="InterPro"/>
</dbReference>
<keyword evidence="3" id="KW-1003">Cell membrane</keyword>
<feature type="transmembrane region" description="Helical" evidence="8">
    <location>
        <begin position="211"/>
        <end position="233"/>
    </location>
</feature>
<sequence>MTGGRSLAARLFAWAIFIVCAAYLIVPLATQFDYSLRARRGEIGFTAYTNVLSIPEPDKVLQVQASPLKITLNLPRFYSSLLFSCLMAVLTIIVSTAIVVPTAYWVHLRVPRLKPVIEFFTVLPFAIPGIVLTFGLLRTYSGPPFSLTNTELGTVALLVGGYTIAVLPYTYRSVDIGLRAIDIRTLTEAARSLGAGWPAIILQVILPNLRVAVLSAALLTFAIAIGEYTLANFLFPDERAFGSYMASVGNNKIFEPAALTIISFVLVWILVLLIQRVGRGTGQTQMTGMR</sequence>
<protein>
    <submittedName>
        <fullName evidence="10">Spermidine/putrescine ABC transporter permease</fullName>
    </submittedName>
</protein>
<dbReference type="CDD" id="cd06261">
    <property type="entry name" value="TM_PBP2"/>
    <property type="match status" value="1"/>
</dbReference>
<evidence type="ECO:0000256" key="4">
    <source>
        <dbReference type="ARBA" id="ARBA00022519"/>
    </source>
</evidence>
<evidence type="ECO:0000259" key="9">
    <source>
        <dbReference type="PROSITE" id="PS50928"/>
    </source>
</evidence>
<evidence type="ECO:0000256" key="2">
    <source>
        <dbReference type="ARBA" id="ARBA00022448"/>
    </source>
</evidence>
<name>A0A2M8QBV5_9CHLR</name>
<feature type="transmembrane region" description="Helical" evidence="8">
    <location>
        <begin position="81"/>
        <end position="107"/>
    </location>
</feature>
<feature type="transmembrane region" description="Helical" evidence="8">
    <location>
        <begin position="152"/>
        <end position="171"/>
    </location>
</feature>
<evidence type="ECO:0000313" key="10">
    <source>
        <dbReference type="EMBL" id="PJF47274.1"/>
    </source>
</evidence>
<keyword evidence="7 8" id="KW-0472">Membrane</keyword>
<dbReference type="EMBL" id="PGTN01000057">
    <property type="protein sequence ID" value="PJF47274.1"/>
    <property type="molecule type" value="Genomic_DNA"/>
</dbReference>
<keyword evidence="5 8" id="KW-0812">Transmembrane</keyword>
<gene>
    <name evidence="10" type="ORF">CUN48_09460</name>
</gene>
<dbReference type="GO" id="GO:0005886">
    <property type="term" value="C:plasma membrane"/>
    <property type="evidence" value="ECO:0007669"/>
    <property type="project" value="UniProtKB-SubCell"/>
</dbReference>
<feature type="domain" description="ABC transmembrane type-1" evidence="9">
    <location>
        <begin position="81"/>
        <end position="274"/>
    </location>
</feature>
<dbReference type="Proteomes" id="UP000230790">
    <property type="component" value="Unassembled WGS sequence"/>
</dbReference>
<evidence type="ECO:0000313" key="11">
    <source>
        <dbReference type="Proteomes" id="UP000230790"/>
    </source>
</evidence>
<evidence type="ECO:0000256" key="8">
    <source>
        <dbReference type="RuleBase" id="RU363032"/>
    </source>
</evidence>
<comment type="subcellular location">
    <subcellularLocation>
        <location evidence="1">Cell inner membrane</location>
        <topology evidence="1">Multi-pass membrane protein</topology>
    </subcellularLocation>
    <subcellularLocation>
        <location evidence="8">Cell membrane</location>
        <topology evidence="8">Multi-pass membrane protein</topology>
    </subcellularLocation>
</comment>
<dbReference type="InterPro" id="IPR000515">
    <property type="entry name" value="MetI-like"/>
</dbReference>
<evidence type="ECO:0000256" key="6">
    <source>
        <dbReference type="ARBA" id="ARBA00022989"/>
    </source>
</evidence>